<keyword evidence="4 5" id="KW-0539">Nucleus</keyword>
<feature type="region of interest" description="Disordered" evidence="7">
    <location>
        <begin position="191"/>
        <end position="214"/>
    </location>
</feature>
<dbReference type="InterPro" id="IPR009057">
    <property type="entry name" value="Homeodomain-like_sf"/>
</dbReference>
<feature type="domain" description="Homeobox" evidence="8">
    <location>
        <begin position="133"/>
        <end position="193"/>
    </location>
</feature>
<keyword evidence="9" id="KW-1185">Reference proteome</keyword>
<dbReference type="AlphaFoldDB" id="A0A7F8RP79"/>
<evidence type="ECO:0000256" key="5">
    <source>
        <dbReference type="PROSITE-ProRule" id="PRU00108"/>
    </source>
</evidence>
<dbReference type="Gene3D" id="1.10.10.60">
    <property type="entry name" value="Homeodomain-like"/>
    <property type="match status" value="2"/>
</dbReference>
<dbReference type="RefSeq" id="XP_030895051.1">
    <property type="nucleotide sequence ID" value="XM_031039191.1"/>
</dbReference>
<dbReference type="InterPro" id="IPR051306">
    <property type="entry name" value="Homeobox_regulator"/>
</dbReference>
<evidence type="ECO:0000313" key="10">
    <source>
        <dbReference type="RefSeq" id="XP_030895051.1"/>
    </source>
</evidence>
<feature type="DNA-binding region" description="Homeobox" evidence="5">
    <location>
        <begin position="135"/>
        <end position="194"/>
    </location>
</feature>
<evidence type="ECO:0000256" key="6">
    <source>
        <dbReference type="RuleBase" id="RU000682"/>
    </source>
</evidence>
<dbReference type="GeneID" id="115944310"/>
<dbReference type="KEGG" id="lww:115944310"/>
<feature type="DNA-binding region" description="Homeobox" evidence="5">
    <location>
        <begin position="43"/>
        <end position="102"/>
    </location>
</feature>
<protein>
    <submittedName>
        <fullName evidence="10">LOW QUALITY PROTEIN: double homeobox protein B</fullName>
    </submittedName>
</protein>
<evidence type="ECO:0000256" key="2">
    <source>
        <dbReference type="ARBA" id="ARBA00023125"/>
    </source>
</evidence>
<keyword evidence="2 5" id="KW-0238">DNA-binding</keyword>
<dbReference type="PROSITE" id="PS50071">
    <property type="entry name" value="HOMEOBOX_2"/>
    <property type="match status" value="2"/>
</dbReference>
<evidence type="ECO:0000256" key="7">
    <source>
        <dbReference type="SAM" id="MobiDB-lite"/>
    </source>
</evidence>
<dbReference type="GO" id="GO:0000981">
    <property type="term" value="F:DNA-binding transcription factor activity, RNA polymerase II-specific"/>
    <property type="evidence" value="ECO:0007669"/>
    <property type="project" value="TreeGrafter"/>
</dbReference>
<dbReference type="InterPro" id="IPR001356">
    <property type="entry name" value="HD"/>
</dbReference>
<evidence type="ECO:0000313" key="9">
    <source>
        <dbReference type="Proteomes" id="UP000245341"/>
    </source>
</evidence>
<dbReference type="Proteomes" id="UP000245341">
    <property type="component" value="Unplaced"/>
</dbReference>
<proteinExistence type="predicted"/>
<evidence type="ECO:0000256" key="1">
    <source>
        <dbReference type="ARBA" id="ARBA00004123"/>
    </source>
</evidence>
<keyword evidence="3 5" id="KW-0371">Homeobox</keyword>
<feature type="compositionally biased region" description="Polar residues" evidence="7">
    <location>
        <begin position="191"/>
        <end position="201"/>
    </location>
</feature>
<dbReference type="SMART" id="SM00389">
    <property type="entry name" value="HOX"/>
    <property type="match status" value="2"/>
</dbReference>
<dbReference type="GO" id="GO:0005634">
    <property type="term" value="C:nucleus"/>
    <property type="evidence" value="ECO:0007669"/>
    <property type="project" value="UniProtKB-SubCell"/>
</dbReference>
<name>A0A7F8RP79_LEPWE</name>
<accession>A0A7F8RP79</accession>
<dbReference type="CDD" id="cd00086">
    <property type="entry name" value="homeodomain"/>
    <property type="match status" value="2"/>
</dbReference>
<dbReference type="Pfam" id="PF00046">
    <property type="entry name" value="Homeodomain"/>
    <property type="match status" value="2"/>
</dbReference>
<dbReference type="OrthoDB" id="6159439at2759"/>
<comment type="subcellular location">
    <subcellularLocation>
        <location evidence="1 5 6">Nucleus</location>
    </subcellularLocation>
</comment>
<dbReference type="PANTHER" id="PTHR46123">
    <property type="entry name" value="MIX-TYPE HOMEOBOX GENE 1-RELATED"/>
    <property type="match status" value="1"/>
</dbReference>
<dbReference type="PANTHER" id="PTHR46123:SF5">
    <property type="entry name" value="DOUBLE HOMEOBOX PROTEIN B"/>
    <property type="match status" value="1"/>
</dbReference>
<dbReference type="GO" id="GO:0000977">
    <property type="term" value="F:RNA polymerase II transcription regulatory region sequence-specific DNA binding"/>
    <property type="evidence" value="ECO:0007669"/>
    <property type="project" value="TreeGrafter"/>
</dbReference>
<reference evidence="10" key="1">
    <citation type="submission" date="2025-08" db="UniProtKB">
        <authorList>
            <consortium name="RefSeq"/>
        </authorList>
    </citation>
    <scope>IDENTIFICATION</scope>
    <source>
        <tissue evidence="10">Liver</tissue>
    </source>
</reference>
<feature type="domain" description="Homeobox" evidence="8">
    <location>
        <begin position="41"/>
        <end position="101"/>
    </location>
</feature>
<evidence type="ECO:0000256" key="3">
    <source>
        <dbReference type="ARBA" id="ARBA00023155"/>
    </source>
</evidence>
<evidence type="ECO:0000256" key="4">
    <source>
        <dbReference type="ARBA" id="ARBA00023242"/>
    </source>
</evidence>
<organism evidence="9 10">
    <name type="scientific">Leptonychotes weddellii</name>
    <name type="common">Weddell seal</name>
    <name type="synonym">Otaria weddellii</name>
    <dbReference type="NCBI Taxonomy" id="9713"/>
    <lineage>
        <taxon>Eukaryota</taxon>
        <taxon>Metazoa</taxon>
        <taxon>Chordata</taxon>
        <taxon>Craniata</taxon>
        <taxon>Vertebrata</taxon>
        <taxon>Euteleostomi</taxon>
        <taxon>Mammalia</taxon>
        <taxon>Eutheria</taxon>
        <taxon>Laurasiatheria</taxon>
        <taxon>Carnivora</taxon>
        <taxon>Caniformia</taxon>
        <taxon>Pinnipedia</taxon>
        <taxon>Phocidae</taxon>
        <taxon>Monachinae</taxon>
        <taxon>Lobodontini</taxon>
        <taxon>Leptonychotes</taxon>
    </lineage>
</organism>
<sequence length="376" mass="43389">MDGGSLELDETSSPEDKTTWKVNRRKDNDRYAFPQMGILQKETWQGRIVYNQSQKDILQEWFKQNPYPDRATRKQWAKEIGIPEAKIQIWFKNHRSKQRQLEFGCSLGKDETQGQHHHQHLLFPCSPLEYLPKATRQDWTSITRSQSHVLLQAFERNQFLDITTRKKLAKKTGIQEPRIQMWFQNQRSLYPQQSRNESVNSLADGPNGRPGLTAQQHQINLSTPLGRSHHFASSDSFSRNQTFLPAPLPSHESSVPCVSQGPSVMMVQPMQAMQRGENSVSPQTLRNHLPIPSTSGGDLSDTQTPFWLPNQEKCQNHEEQTGTGVLQLKGYCEPHPEHQEDQLQDLQQLDIPYILQRWDEVCQALTAKWDPREGTH</sequence>
<evidence type="ECO:0000259" key="8">
    <source>
        <dbReference type="PROSITE" id="PS50071"/>
    </source>
</evidence>
<gene>
    <name evidence="10" type="primary">DUXB</name>
</gene>
<dbReference type="SUPFAM" id="SSF46689">
    <property type="entry name" value="Homeodomain-like"/>
    <property type="match status" value="2"/>
</dbReference>
<dbReference type="CTD" id="100033411"/>